<reference evidence="1" key="1">
    <citation type="journal article" date="2020" name="Stud. Mycol.">
        <title>101 Dothideomycetes genomes: a test case for predicting lifestyles and emergence of pathogens.</title>
        <authorList>
            <person name="Haridas S."/>
            <person name="Albert R."/>
            <person name="Binder M."/>
            <person name="Bloem J."/>
            <person name="Labutti K."/>
            <person name="Salamov A."/>
            <person name="Andreopoulos B."/>
            <person name="Baker S."/>
            <person name="Barry K."/>
            <person name="Bills G."/>
            <person name="Bluhm B."/>
            <person name="Cannon C."/>
            <person name="Castanera R."/>
            <person name="Culley D."/>
            <person name="Daum C."/>
            <person name="Ezra D."/>
            <person name="Gonzalez J."/>
            <person name="Henrissat B."/>
            <person name="Kuo A."/>
            <person name="Liang C."/>
            <person name="Lipzen A."/>
            <person name="Lutzoni F."/>
            <person name="Magnuson J."/>
            <person name="Mondo S."/>
            <person name="Nolan M."/>
            <person name="Ohm R."/>
            <person name="Pangilinan J."/>
            <person name="Park H.-J."/>
            <person name="Ramirez L."/>
            <person name="Alfaro M."/>
            <person name="Sun H."/>
            <person name="Tritt A."/>
            <person name="Yoshinaga Y."/>
            <person name="Zwiers L.-H."/>
            <person name="Turgeon B."/>
            <person name="Goodwin S."/>
            <person name="Spatafora J."/>
            <person name="Crous P."/>
            <person name="Grigoriev I."/>
        </authorList>
    </citation>
    <scope>NUCLEOTIDE SEQUENCE</scope>
    <source>
        <strain evidence="1">CBS 119925</strain>
    </source>
</reference>
<evidence type="ECO:0008006" key="3">
    <source>
        <dbReference type="Google" id="ProtNLM"/>
    </source>
</evidence>
<accession>A0A6A6VC02</accession>
<gene>
    <name evidence="1" type="ORF">M011DRAFT_43879</name>
</gene>
<name>A0A6A6VC02_9PLEO</name>
<dbReference type="Proteomes" id="UP000799440">
    <property type="component" value="Unassembled WGS sequence"/>
</dbReference>
<dbReference type="AlphaFoldDB" id="A0A6A6VC02"/>
<protein>
    <recommendedName>
        <fullName evidence="3">F-box domain-containing protein</fullName>
    </recommendedName>
</protein>
<evidence type="ECO:0000313" key="1">
    <source>
        <dbReference type="EMBL" id="KAF2747436.1"/>
    </source>
</evidence>
<keyword evidence="2" id="KW-1185">Reference proteome</keyword>
<proteinExistence type="predicted"/>
<evidence type="ECO:0000313" key="2">
    <source>
        <dbReference type="Proteomes" id="UP000799440"/>
    </source>
</evidence>
<dbReference type="EMBL" id="MU006572">
    <property type="protein sequence ID" value="KAF2747436.1"/>
    <property type="molecule type" value="Genomic_DNA"/>
</dbReference>
<sequence length="276" mass="30910">MLESLVTSLGSPNKFGKVNIKNEYFGPLVNGVRSLLLRSHQLIYITSLTLTKVSIAPSTMASFDVQEMVVLRICSCSGIENFLRPASGSMDSLILLELRDPRKAIAGSPTDVLAPFLETVTQLRGCLTETTEAWDFDINALSANSNLEELTVRFADRPLPGQQLVDLAAFAPRLRGIACTWDKSYAYFKSGCAITGFWTEMLRYSRALLRFPDLQTVTLYMKPVKLEIVRNTFIEENAMKRWEETARVVVKLLKELTKEGELEGAQHVSEILIVVR</sequence>
<organism evidence="1 2">
    <name type="scientific">Sporormia fimetaria CBS 119925</name>
    <dbReference type="NCBI Taxonomy" id="1340428"/>
    <lineage>
        <taxon>Eukaryota</taxon>
        <taxon>Fungi</taxon>
        <taxon>Dikarya</taxon>
        <taxon>Ascomycota</taxon>
        <taxon>Pezizomycotina</taxon>
        <taxon>Dothideomycetes</taxon>
        <taxon>Pleosporomycetidae</taxon>
        <taxon>Pleosporales</taxon>
        <taxon>Sporormiaceae</taxon>
        <taxon>Sporormia</taxon>
    </lineage>
</organism>